<feature type="region of interest" description="Disordered" evidence="1">
    <location>
        <begin position="201"/>
        <end position="222"/>
    </location>
</feature>
<evidence type="ECO:0000256" key="1">
    <source>
        <dbReference type="SAM" id="MobiDB-lite"/>
    </source>
</evidence>
<sequence>MSEIPGRDTSFIRQKTPIKTPVGRLRTTLYQNLGITQKEILFASTQTVVVLAELAADSSQLSVPDLDCSGFCTEQPINIQYEEAGHIHMEDMASDAMISIMKYIYGGLVSVTQSCLSDVVKLADREKEVFSCNTQYIYREIEVFSCDTQYIYMEIEVFSCNTQYIYREIEVFSCNTQYIYREIETASPNKTSVESLLKQLWSDSEEEEDDGQGHRKSGEDSGMEQELFCSQSSYSENQKSPVMSGQMSDGIKNSHLNQISRYENKTNFENLDTESASNSPLKYVQENFDYSHSKSGAKTVKNTSLIFENDELEV</sequence>
<dbReference type="EMBL" id="CACVKT020005973">
    <property type="protein sequence ID" value="CAC5399203.1"/>
    <property type="molecule type" value="Genomic_DNA"/>
</dbReference>
<organism evidence="2 3">
    <name type="scientific">Mytilus coruscus</name>
    <name type="common">Sea mussel</name>
    <dbReference type="NCBI Taxonomy" id="42192"/>
    <lineage>
        <taxon>Eukaryota</taxon>
        <taxon>Metazoa</taxon>
        <taxon>Spiralia</taxon>
        <taxon>Lophotrochozoa</taxon>
        <taxon>Mollusca</taxon>
        <taxon>Bivalvia</taxon>
        <taxon>Autobranchia</taxon>
        <taxon>Pteriomorphia</taxon>
        <taxon>Mytilida</taxon>
        <taxon>Mytiloidea</taxon>
        <taxon>Mytilidae</taxon>
        <taxon>Mytilinae</taxon>
        <taxon>Mytilus</taxon>
    </lineage>
</organism>
<name>A0A6J8CRV4_MYTCO</name>
<proteinExistence type="predicted"/>
<dbReference type="OrthoDB" id="5576441at2759"/>
<evidence type="ECO:0000313" key="2">
    <source>
        <dbReference type="EMBL" id="CAC5399203.1"/>
    </source>
</evidence>
<evidence type="ECO:0000313" key="3">
    <source>
        <dbReference type="Proteomes" id="UP000507470"/>
    </source>
</evidence>
<keyword evidence="3" id="KW-1185">Reference proteome</keyword>
<dbReference type="Proteomes" id="UP000507470">
    <property type="component" value="Unassembled WGS sequence"/>
</dbReference>
<dbReference type="AlphaFoldDB" id="A0A6J8CRV4"/>
<protein>
    <submittedName>
        <fullName evidence="2">Uncharacterized protein</fullName>
    </submittedName>
</protein>
<gene>
    <name evidence="2" type="ORF">MCOR_33486</name>
</gene>
<accession>A0A6J8CRV4</accession>
<reference evidence="2 3" key="1">
    <citation type="submission" date="2020-06" db="EMBL/GenBank/DDBJ databases">
        <authorList>
            <person name="Li R."/>
            <person name="Bekaert M."/>
        </authorList>
    </citation>
    <scope>NUCLEOTIDE SEQUENCE [LARGE SCALE GENOMIC DNA]</scope>
    <source>
        <strain evidence="3">wild</strain>
    </source>
</reference>